<dbReference type="AlphaFoldDB" id="A0AAJ1Q4V8"/>
<dbReference type="Proteomes" id="UP001229251">
    <property type="component" value="Unassembled WGS sequence"/>
</dbReference>
<dbReference type="RefSeq" id="WP_006908645.1">
    <property type="nucleotide sequence ID" value="NZ_CAUPDI010000016.1"/>
</dbReference>
<name>A0AAJ1Q4V8_9LACT</name>
<gene>
    <name evidence="1" type="ORF">QP433_01315</name>
</gene>
<sequence length="164" mass="19408">MKKTKIILPIVLVVLVLARIVYVNLTQVGVTARLYAADEIITLQEKNYKLYSIKRLNEQETKQFQKDYSAFVNPNYDFIFQVELEGDVSETKEKHMGFSLIFNRQYRTMPVYSANEVDGEKYRLFFAFPKEAFKPGKNEWILAFSNFMIEDNQHFGFQGEWNYE</sequence>
<organism evidence="1 2">
    <name type="scientific">Facklamia hominis</name>
    <dbReference type="NCBI Taxonomy" id="178214"/>
    <lineage>
        <taxon>Bacteria</taxon>
        <taxon>Bacillati</taxon>
        <taxon>Bacillota</taxon>
        <taxon>Bacilli</taxon>
        <taxon>Lactobacillales</taxon>
        <taxon>Aerococcaceae</taxon>
        <taxon>Facklamia</taxon>
    </lineage>
</organism>
<proteinExistence type="predicted"/>
<accession>A0AAJ1Q4V8</accession>
<protein>
    <submittedName>
        <fullName evidence="1">Uncharacterized protein</fullName>
    </submittedName>
</protein>
<evidence type="ECO:0000313" key="1">
    <source>
        <dbReference type="EMBL" id="MDK7186615.1"/>
    </source>
</evidence>
<reference evidence="1" key="1">
    <citation type="submission" date="2023-05" db="EMBL/GenBank/DDBJ databases">
        <title>Cataloging the Phylogenetic Diversity of Human Bladder Bacteria.</title>
        <authorList>
            <person name="Du J."/>
        </authorList>
    </citation>
    <scope>NUCLEOTIDE SEQUENCE</scope>
    <source>
        <strain evidence="1">UMB1231</strain>
    </source>
</reference>
<comment type="caution">
    <text evidence="1">The sequence shown here is derived from an EMBL/GenBank/DDBJ whole genome shotgun (WGS) entry which is preliminary data.</text>
</comment>
<dbReference type="EMBL" id="JASOOE010000002">
    <property type="protein sequence ID" value="MDK7186615.1"/>
    <property type="molecule type" value="Genomic_DNA"/>
</dbReference>
<evidence type="ECO:0000313" key="2">
    <source>
        <dbReference type="Proteomes" id="UP001229251"/>
    </source>
</evidence>